<dbReference type="GO" id="GO:0160105">
    <property type="term" value="F:tRNA (adenine(22)-N1)-methyltransferase activity"/>
    <property type="evidence" value="ECO:0007669"/>
    <property type="project" value="InterPro"/>
</dbReference>
<gene>
    <name evidence="1" type="ORF">Dia5BBH33_10080</name>
</gene>
<organism evidence="1 2">
    <name type="scientific">Dialister hominis</name>
    <dbReference type="NCBI Taxonomy" id="2582419"/>
    <lineage>
        <taxon>Bacteria</taxon>
        <taxon>Bacillati</taxon>
        <taxon>Bacillota</taxon>
        <taxon>Negativicutes</taxon>
        <taxon>Veillonellales</taxon>
        <taxon>Veillonellaceae</taxon>
        <taxon>Dialister</taxon>
    </lineage>
</organism>
<dbReference type="GO" id="GO:0032259">
    <property type="term" value="P:methylation"/>
    <property type="evidence" value="ECO:0007669"/>
    <property type="project" value="UniProtKB-KW"/>
</dbReference>
<accession>A0A8D5A182</accession>
<dbReference type="PANTHER" id="PTHR38451">
    <property type="entry name" value="TRNA (ADENINE(22)-N(1))-METHYLTRANSFERASE"/>
    <property type="match status" value="1"/>
</dbReference>
<keyword evidence="1" id="KW-0808">Transferase</keyword>
<keyword evidence="2" id="KW-1185">Reference proteome</keyword>
<evidence type="ECO:0000313" key="1">
    <source>
        <dbReference type="EMBL" id="BBK25073.1"/>
    </source>
</evidence>
<reference evidence="2" key="1">
    <citation type="submission" date="2019-05" db="EMBL/GenBank/DDBJ databases">
        <title>Complete genome sequencing of Dialister sp. strain 5BBH33.</title>
        <authorList>
            <person name="Sakamoto M."/>
            <person name="Murakami T."/>
            <person name="Mori H."/>
        </authorList>
    </citation>
    <scope>NUCLEOTIDE SEQUENCE [LARGE SCALE GENOMIC DNA]</scope>
    <source>
        <strain evidence="2">5BBH33</strain>
    </source>
</reference>
<dbReference type="AlphaFoldDB" id="A0A8D5A182"/>
<keyword evidence="1" id="KW-0489">Methyltransferase</keyword>
<evidence type="ECO:0000313" key="2">
    <source>
        <dbReference type="Proteomes" id="UP000320585"/>
    </source>
</evidence>
<dbReference type="Proteomes" id="UP000320585">
    <property type="component" value="Chromosome"/>
</dbReference>
<dbReference type="PANTHER" id="PTHR38451:SF1">
    <property type="entry name" value="TRNA (ADENINE(22)-N(1))-METHYLTRANSFERASE"/>
    <property type="match status" value="1"/>
</dbReference>
<name>A0A8D5A182_9FIRM</name>
<protein>
    <submittedName>
        <fullName evidence="1">SAM-dependent methyltransferase</fullName>
    </submittedName>
</protein>
<dbReference type="InterPro" id="IPR029063">
    <property type="entry name" value="SAM-dependent_MTases_sf"/>
</dbReference>
<dbReference type="Pfam" id="PF12847">
    <property type="entry name" value="Methyltransf_18"/>
    <property type="match status" value="1"/>
</dbReference>
<dbReference type="Gene3D" id="3.40.50.150">
    <property type="entry name" value="Vaccinia Virus protein VP39"/>
    <property type="match status" value="1"/>
</dbReference>
<dbReference type="RefSeq" id="WP_022382072.1">
    <property type="nucleotide sequence ID" value="NZ_DAWCNN010000253.1"/>
</dbReference>
<dbReference type="EMBL" id="AP019697">
    <property type="protein sequence ID" value="BBK25073.1"/>
    <property type="molecule type" value="Genomic_DNA"/>
</dbReference>
<dbReference type="PIRSF" id="PIRSF018637">
    <property type="entry name" value="TrmK"/>
    <property type="match status" value="1"/>
</dbReference>
<sequence>MKLTPRLQEVENLVPQCRIMADIGTDHAYLPLHLLEEGRISYAVACDIHKGPLVKAKEHIIRENRGDCVEIRLGAGIEPLTTGEVDGVTIAGMGGLMIIDILKDSPEKAHALHWLVLQPQNHVADLKYFLMNNGFVIQEERMAIEGQRLYELMKVVPGEPECEVTLFEAEVGVTEAYKKDPLFPMHIRKLIKKRDILIHSISDDNQNDRNRKKKEIALKERELLEGML</sequence>
<dbReference type="SUPFAM" id="SSF53335">
    <property type="entry name" value="S-adenosyl-L-methionine-dependent methyltransferases"/>
    <property type="match status" value="1"/>
</dbReference>
<proteinExistence type="predicted"/>
<dbReference type="InterPro" id="IPR006901">
    <property type="entry name" value="TrmK"/>
</dbReference>
<dbReference type="KEGG" id="dho:Dia5BBH33_10080"/>